<reference evidence="2 3" key="1">
    <citation type="submission" date="2019-08" db="EMBL/GenBank/DDBJ databases">
        <title>In-depth cultivation of the pig gut microbiome towards novel bacterial diversity and tailored functional studies.</title>
        <authorList>
            <person name="Wylensek D."/>
            <person name="Hitch T.C.A."/>
            <person name="Clavel T."/>
        </authorList>
    </citation>
    <scope>NUCLEOTIDE SEQUENCE [LARGE SCALE GENOMIC DNA]</scope>
    <source>
        <strain evidence="2 3">WB03_NA08</strain>
    </source>
</reference>
<comment type="caution">
    <text evidence="2">The sequence shown here is derived from an EMBL/GenBank/DDBJ whole genome shotgun (WGS) entry which is preliminary data.</text>
</comment>
<dbReference type="EMBL" id="VULO01000011">
    <property type="protein sequence ID" value="MSS84988.1"/>
    <property type="molecule type" value="Genomic_DNA"/>
</dbReference>
<feature type="region of interest" description="Disordered" evidence="1">
    <location>
        <begin position="13"/>
        <end position="40"/>
    </location>
</feature>
<proteinExistence type="predicted"/>
<evidence type="ECO:0000313" key="2">
    <source>
        <dbReference type="EMBL" id="MSS84988.1"/>
    </source>
</evidence>
<organism evidence="2 3">
    <name type="scientific">Scrofimicrobium canadense</name>
    <dbReference type="NCBI Taxonomy" id="2652290"/>
    <lineage>
        <taxon>Bacteria</taxon>
        <taxon>Bacillati</taxon>
        <taxon>Actinomycetota</taxon>
        <taxon>Actinomycetes</taxon>
        <taxon>Actinomycetales</taxon>
        <taxon>Actinomycetaceae</taxon>
        <taxon>Scrofimicrobium</taxon>
    </lineage>
</organism>
<dbReference type="RefSeq" id="WP_154545841.1">
    <property type="nucleotide sequence ID" value="NZ_VULO01000011.1"/>
</dbReference>
<protein>
    <submittedName>
        <fullName evidence="2">Uncharacterized protein</fullName>
    </submittedName>
</protein>
<dbReference type="Proteomes" id="UP000470875">
    <property type="component" value="Unassembled WGS sequence"/>
</dbReference>
<accession>A0A6N7WA14</accession>
<evidence type="ECO:0000313" key="3">
    <source>
        <dbReference type="Proteomes" id="UP000470875"/>
    </source>
</evidence>
<sequence length="115" mass="12889">MINIPLRNKLLRDSHKTSTEATSYLQDHPKIPCKPPTATQPGNITVIRERDAQLAANASTSIFMLITEHDDGTTRRQPFLDWSAAKAAQKRAHERGHATSILIAQLNYWAEVDLT</sequence>
<keyword evidence="3" id="KW-1185">Reference proteome</keyword>
<name>A0A6N7WA14_9ACTO</name>
<evidence type="ECO:0000256" key="1">
    <source>
        <dbReference type="SAM" id="MobiDB-lite"/>
    </source>
</evidence>
<dbReference type="AlphaFoldDB" id="A0A6N7WA14"/>
<gene>
    <name evidence="2" type="ORF">FYJ24_09470</name>
</gene>